<dbReference type="Proteomes" id="UP000267654">
    <property type="component" value="Unassembled WGS sequence"/>
</dbReference>
<dbReference type="EMBL" id="QMQB01000202">
    <property type="protein sequence ID" value="RLE11919.1"/>
    <property type="molecule type" value="Genomic_DNA"/>
</dbReference>
<reference evidence="3 4" key="1">
    <citation type="submission" date="2018-06" db="EMBL/GenBank/DDBJ databases">
        <title>Extensive metabolic versatility and redundancy in microbially diverse, dynamic hydrothermal sediments.</title>
        <authorList>
            <person name="Dombrowski N."/>
            <person name="Teske A."/>
            <person name="Baker B.J."/>
        </authorList>
    </citation>
    <scope>NUCLEOTIDE SEQUENCE [LARGE SCALE GENOMIC DNA]</scope>
    <source>
        <strain evidence="3">B19_G9</strain>
    </source>
</reference>
<dbReference type="AlphaFoldDB" id="A0A662DCM1"/>
<accession>A0A662DCM1</accession>
<keyword evidence="1" id="KW-0175">Coiled coil</keyword>
<evidence type="ECO:0008006" key="5">
    <source>
        <dbReference type="Google" id="ProtNLM"/>
    </source>
</evidence>
<evidence type="ECO:0000256" key="1">
    <source>
        <dbReference type="SAM" id="Coils"/>
    </source>
</evidence>
<proteinExistence type="predicted"/>
<feature type="coiled-coil region" evidence="1">
    <location>
        <begin position="91"/>
        <end position="118"/>
    </location>
</feature>
<name>A0A662DCM1_UNCAE</name>
<sequence>MGGYRHRYMYYLTGLPGWMRFGFSPGWLGTSPTGMGPGATYLMTGTWPTPQAQAWWQAMQTGQAPYPAFGGVTPGYTAPGSYQGAGGQQELQLLQSQAQALKEQLERINQRIKELEKEK</sequence>
<organism evidence="3 4">
    <name type="scientific">Aerophobetes bacterium</name>
    <dbReference type="NCBI Taxonomy" id="2030807"/>
    <lineage>
        <taxon>Bacteria</taxon>
        <taxon>Candidatus Aerophobota</taxon>
    </lineage>
</organism>
<gene>
    <name evidence="3" type="ORF">DRI96_05425</name>
    <name evidence="2" type="ORF">ENG47_07110</name>
</gene>
<protein>
    <recommendedName>
        <fullName evidence="5">DUF5320 domain-containing protein</fullName>
    </recommendedName>
</protein>
<dbReference type="Proteomes" id="UP000885660">
    <property type="component" value="Unassembled WGS sequence"/>
</dbReference>
<dbReference type="EMBL" id="DRBC01000433">
    <property type="protein sequence ID" value="HDN85504.1"/>
    <property type="molecule type" value="Genomic_DNA"/>
</dbReference>
<evidence type="ECO:0000313" key="2">
    <source>
        <dbReference type="EMBL" id="HDN85504.1"/>
    </source>
</evidence>
<evidence type="ECO:0000313" key="3">
    <source>
        <dbReference type="EMBL" id="RLE11919.1"/>
    </source>
</evidence>
<evidence type="ECO:0000313" key="4">
    <source>
        <dbReference type="Proteomes" id="UP000267654"/>
    </source>
</evidence>
<comment type="caution">
    <text evidence="3">The sequence shown here is derived from an EMBL/GenBank/DDBJ whole genome shotgun (WGS) entry which is preliminary data.</text>
</comment>
<reference evidence="2" key="2">
    <citation type="journal article" date="2020" name="mSystems">
        <title>Genome- and Community-Level Interaction Insights into Carbon Utilization and Element Cycling Functions of Hydrothermarchaeota in Hydrothermal Sediment.</title>
        <authorList>
            <person name="Zhou Z."/>
            <person name="Liu Y."/>
            <person name="Xu W."/>
            <person name="Pan J."/>
            <person name="Luo Z.H."/>
            <person name="Li M."/>
        </authorList>
    </citation>
    <scope>NUCLEOTIDE SEQUENCE [LARGE SCALE GENOMIC DNA]</scope>
    <source>
        <strain evidence="2">HyVt-219</strain>
    </source>
</reference>